<reference evidence="11" key="1">
    <citation type="submission" date="2018-06" db="EMBL/GenBank/DDBJ databases">
        <authorList>
            <person name="Zhirakovskaya E."/>
        </authorList>
    </citation>
    <scope>NUCLEOTIDE SEQUENCE</scope>
</reference>
<feature type="domain" description="ABC transporter" evidence="9">
    <location>
        <begin position="406"/>
        <end position="640"/>
    </location>
</feature>
<dbReference type="SUPFAM" id="SSF52540">
    <property type="entry name" value="P-loop containing nucleoside triphosphate hydrolases"/>
    <property type="match status" value="1"/>
</dbReference>
<dbReference type="InterPro" id="IPR003439">
    <property type="entry name" value="ABC_transporter-like_ATP-bd"/>
</dbReference>
<keyword evidence="4 11" id="KW-0067">ATP-binding</keyword>
<evidence type="ECO:0000313" key="11">
    <source>
        <dbReference type="EMBL" id="VAW42905.1"/>
    </source>
</evidence>
<evidence type="ECO:0000256" key="5">
    <source>
        <dbReference type="ARBA" id="ARBA00022989"/>
    </source>
</evidence>
<keyword evidence="5 8" id="KW-1133">Transmembrane helix</keyword>
<feature type="domain" description="ABC transmembrane type-1" evidence="10">
    <location>
        <begin position="43"/>
        <end position="327"/>
    </location>
</feature>
<evidence type="ECO:0000259" key="10">
    <source>
        <dbReference type="PROSITE" id="PS50929"/>
    </source>
</evidence>
<feature type="transmembrane region" description="Helical" evidence="8">
    <location>
        <begin position="79"/>
        <end position="99"/>
    </location>
</feature>
<dbReference type="PROSITE" id="PS50893">
    <property type="entry name" value="ABC_TRANSPORTER_2"/>
    <property type="match status" value="1"/>
</dbReference>
<evidence type="ECO:0000256" key="8">
    <source>
        <dbReference type="SAM" id="Phobius"/>
    </source>
</evidence>
<dbReference type="InterPro" id="IPR011527">
    <property type="entry name" value="ABC1_TM_dom"/>
</dbReference>
<feature type="transmembrane region" description="Helical" evidence="8">
    <location>
        <begin position="267"/>
        <end position="292"/>
    </location>
</feature>
<keyword evidence="2 8" id="KW-0812">Transmembrane</keyword>
<dbReference type="PANTHER" id="PTHR43394">
    <property type="entry name" value="ATP-DEPENDENT PERMEASE MDL1, MITOCHONDRIAL"/>
    <property type="match status" value="1"/>
</dbReference>
<dbReference type="Gene3D" id="3.40.50.300">
    <property type="entry name" value="P-loop containing nucleotide triphosphate hydrolases"/>
    <property type="match status" value="1"/>
</dbReference>
<dbReference type="PROSITE" id="PS50929">
    <property type="entry name" value="ABC_TM1F"/>
    <property type="match status" value="1"/>
</dbReference>
<protein>
    <submittedName>
        <fullName evidence="11">Efflux ABC transporter, permease/ATP-binding protein</fullName>
    </submittedName>
</protein>
<feature type="transmembrane region" description="Helical" evidence="8">
    <location>
        <begin position="42"/>
        <end position="67"/>
    </location>
</feature>
<evidence type="ECO:0000256" key="4">
    <source>
        <dbReference type="ARBA" id="ARBA00022840"/>
    </source>
</evidence>
<evidence type="ECO:0000256" key="2">
    <source>
        <dbReference type="ARBA" id="ARBA00022692"/>
    </source>
</evidence>
<feature type="transmembrane region" description="Helical" evidence="8">
    <location>
        <begin position="158"/>
        <end position="176"/>
    </location>
</feature>
<gene>
    <name evidence="11" type="ORF">MNBD_CHLOROFLEXI01-2205</name>
</gene>
<dbReference type="InterPro" id="IPR017871">
    <property type="entry name" value="ABC_transporter-like_CS"/>
</dbReference>
<dbReference type="GO" id="GO:0016887">
    <property type="term" value="F:ATP hydrolysis activity"/>
    <property type="evidence" value="ECO:0007669"/>
    <property type="project" value="InterPro"/>
</dbReference>
<dbReference type="Pfam" id="PF00664">
    <property type="entry name" value="ABC_membrane"/>
    <property type="match status" value="1"/>
</dbReference>
<dbReference type="GO" id="GO:0016020">
    <property type="term" value="C:membrane"/>
    <property type="evidence" value="ECO:0007669"/>
    <property type="project" value="UniProtKB-SubCell"/>
</dbReference>
<comment type="subcellular location">
    <subcellularLocation>
        <location evidence="1">Membrane</location>
        <topology evidence="1">Multi-pass membrane protein</topology>
    </subcellularLocation>
</comment>
<dbReference type="PROSITE" id="PS00211">
    <property type="entry name" value="ABC_TRANSPORTER_1"/>
    <property type="match status" value="1"/>
</dbReference>
<dbReference type="InterPro" id="IPR039421">
    <property type="entry name" value="Type_1_exporter"/>
</dbReference>
<dbReference type="GO" id="GO:0005524">
    <property type="term" value="F:ATP binding"/>
    <property type="evidence" value="ECO:0007669"/>
    <property type="project" value="UniProtKB-KW"/>
</dbReference>
<dbReference type="InterPro" id="IPR036640">
    <property type="entry name" value="ABC1_TM_sf"/>
</dbReference>
<dbReference type="GO" id="GO:0015421">
    <property type="term" value="F:ABC-type oligopeptide transporter activity"/>
    <property type="evidence" value="ECO:0007669"/>
    <property type="project" value="TreeGrafter"/>
</dbReference>
<sequence>MSFHGGGWMAFISHDEKQQRPVITRELLWRVWEFAKPYRSKIIGLLLTILIITSISLVAPLLVRSFIDTAIPNRDYRLLTFLAAGMVAIPIVTGGIGVIQRNLNSQIGEGVIYDLRRALYEHMQRMSLRFYTQSRTGELMSRLNNDVIGAQRAISDTIVTIISNIVSLVGTLAILLTLEWRLTLLGLAILPLFVLPARRVGRVLRDLRRKSLEISAEMNATMNETLNVSGALLVKLFGRQEKEVDRFSRDAAEVRDIGVRSAVIGRWFFMMLGIVGAVGTAAVYWVGGYLVLEEALTIGTIVAFGSYLTRLYGPLMALTNAPVEFAQSMVSFERVFEALDIPVEIGEKLDAKVLSDVNGRLQFENVSFTYTDEDKQGGLQEIARFSWRGGGETLLKRGKEKQNGESESENGEAAKPELRWALQNLNFSIEPGELVALVGPSGAGKTTITYLIPRLYDPTNGRITIDNHDLRDVTLKTLADNIGMVTQESYLFYDTIRANLLYARPDASEAQMIAAAQAANIHDFIAQLPDGYDTVVGERGYRLSGGERQRIAIARVVLKDPTILVLDEATSHLDSLSEALIQEALGQIMKGRSSLVIAHRLSTVLAADKILVIQQGQIVEQGTHEELLAQGGLYTNLFETQFKTAETT</sequence>
<accession>A0A3B0VHA1</accession>
<dbReference type="InterPro" id="IPR027417">
    <property type="entry name" value="P-loop_NTPase"/>
</dbReference>
<proteinExistence type="predicted"/>
<dbReference type="AlphaFoldDB" id="A0A3B0VHA1"/>
<dbReference type="SUPFAM" id="SSF90123">
    <property type="entry name" value="ABC transporter transmembrane region"/>
    <property type="match status" value="1"/>
</dbReference>
<keyword evidence="6 8" id="KW-0472">Membrane</keyword>
<evidence type="ECO:0000256" key="1">
    <source>
        <dbReference type="ARBA" id="ARBA00004141"/>
    </source>
</evidence>
<dbReference type="Pfam" id="PF00005">
    <property type="entry name" value="ABC_tran"/>
    <property type="match status" value="1"/>
</dbReference>
<name>A0A3B0VHA1_9ZZZZ</name>
<evidence type="ECO:0000259" key="9">
    <source>
        <dbReference type="PROSITE" id="PS50893"/>
    </source>
</evidence>
<dbReference type="PANTHER" id="PTHR43394:SF1">
    <property type="entry name" value="ATP-BINDING CASSETTE SUB-FAMILY B MEMBER 10, MITOCHONDRIAL"/>
    <property type="match status" value="1"/>
</dbReference>
<dbReference type="EMBL" id="UOEU01000980">
    <property type="protein sequence ID" value="VAW42905.1"/>
    <property type="molecule type" value="Genomic_DNA"/>
</dbReference>
<dbReference type="Gene3D" id="1.20.1560.10">
    <property type="entry name" value="ABC transporter type 1, transmembrane domain"/>
    <property type="match status" value="1"/>
</dbReference>
<dbReference type="CDD" id="cd18550">
    <property type="entry name" value="ABC_6TM_exporter_like"/>
    <property type="match status" value="1"/>
</dbReference>
<evidence type="ECO:0000256" key="3">
    <source>
        <dbReference type="ARBA" id="ARBA00022741"/>
    </source>
</evidence>
<feature type="transmembrane region" description="Helical" evidence="8">
    <location>
        <begin position="182"/>
        <end position="201"/>
    </location>
</feature>
<feature type="region of interest" description="Disordered" evidence="7">
    <location>
        <begin position="396"/>
        <end position="415"/>
    </location>
</feature>
<evidence type="ECO:0000256" key="7">
    <source>
        <dbReference type="SAM" id="MobiDB-lite"/>
    </source>
</evidence>
<organism evidence="11">
    <name type="scientific">hydrothermal vent metagenome</name>
    <dbReference type="NCBI Taxonomy" id="652676"/>
    <lineage>
        <taxon>unclassified sequences</taxon>
        <taxon>metagenomes</taxon>
        <taxon>ecological metagenomes</taxon>
    </lineage>
</organism>
<dbReference type="FunFam" id="3.40.50.300:FF:000218">
    <property type="entry name" value="Multidrug ABC transporter ATP-binding protein"/>
    <property type="match status" value="1"/>
</dbReference>
<keyword evidence="3" id="KW-0547">Nucleotide-binding</keyword>
<evidence type="ECO:0000256" key="6">
    <source>
        <dbReference type="ARBA" id="ARBA00023136"/>
    </source>
</evidence>
<dbReference type="SMART" id="SM00382">
    <property type="entry name" value="AAA"/>
    <property type="match status" value="1"/>
</dbReference>
<dbReference type="InterPro" id="IPR003593">
    <property type="entry name" value="AAA+_ATPase"/>
</dbReference>